<reference evidence="6 7" key="1">
    <citation type="submission" date="2014-06" db="EMBL/GenBank/DDBJ databases">
        <authorList>
            <person name="Bishop-Lilly K.A."/>
            <person name="Broomall S.M."/>
            <person name="Chain P.S."/>
            <person name="Chertkov O."/>
            <person name="Coyne S.R."/>
            <person name="Daligault H.E."/>
            <person name="Davenport K.W."/>
            <person name="Erkkila T."/>
            <person name="Frey K.G."/>
            <person name="Gibbons H.S."/>
            <person name="Gu W."/>
            <person name="Jaissle J."/>
            <person name="Johnson S.L."/>
            <person name="Koroleva G.I."/>
            <person name="Ladner J.T."/>
            <person name="Lo C.-C."/>
            <person name="Minogue T.D."/>
            <person name="Munk C."/>
            <person name="Palacios G.F."/>
            <person name="Redden C.L."/>
            <person name="Rosenzweig C.N."/>
            <person name="Scholz M.B."/>
            <person name="Teshima H."/>
            <person name="Xu Y."/>
        </authorList>
    </citation>
    <scope>NUCLEOTIDE SEQUENCE [LARGE SCALE GENOMIC DNA]</scope>
    <source>
        <strain evidence="6 7">EO147</strain>
    </source>
</reference>
<feature type="region of interest" description="Disordered" evidence="3">
    <location>
        <begin position="350"/>
        <end position="371"/>
    </location>
</feature>
<dbReference type="EMBL" id="CP008727">
    <property type="protein sequence ID" value="AIO69812.1"/>
    <property type="molecule type" value="Genomic_DNA"/>
</dbReference>
<dbReference type="Pfam" id="PF00264">
    <property type="entry name" value="Tyrosinase"/>
    <property type="match status" value="1"/>
</dbReference>
<dbReference type="Proteomes" id="UP000029424">
    <property type="component" value="Chromosome 2"/>
</dbReference>
<dbReference type="InterPro" id="IPR002227">
    <property type="entry name" value="Tyrosinase_Cu-bd"/>
</dbReference>
<sequence>MSNVNGLRVRRSLRDLQKLYDNNEDKKPLEDLVRAWAGIKALPPSDPRSFFALGGYHGEPFQYRKPVDDLPPDDIYPYWGGYCNHGNVLFPTWHRMYVYKLEEALQSIVPGVSMPFWDETNEDSLKNGIPSILTQEQFELDGKKIDNPLRSFVLPEALSDRLPGDSSIYEKPKGYVTVRYPLSGLVGTPEALEQTKIHNAKFPLPEKNVELLNSNVKAWLRGNSPTPKDPNPTRNGVYAKYVRCLSAPNYTVFSNTTSASVWNSSNPGYVTPVESPHNDIHLSVGGFDFGDQPGDEVGQIAGANGDMGENNTAGMDPIFFFHHCNVDRMFWVWQKQTGHTDHLDIIRDYPGTNASDSQGPTPGFAPGQALSLETPLNPFKKSTGDAYTSEDCINIERQLGFTYGPGSLDDIAPELKASLLAVPTGNSTKKLTVTGIDRAQFQGSFIMKAYATVTDPNGKTREYYLGHKSVLSRWNVVHCANCLTHLDVVAHFPLSVIPAGDVPKAKFRVEFVHRGGGVPSAAKAAIAAVSGLQPHFEVAD</sequence>
<keyword evidence="7" id="KW-1185">Reference proteome</keyword>
<dbReference type="PROSITE" id="PS00498">
    <property type="entry name" value="TYROSINASE_2"/>
    <property type="match status" value="1"/>
</dbReference>
<dbReference type="PRINTS" id="PR00092">
    <property type="entry name" value="TYROSINASE"/>
</dbReference>
<dbReference type="PANTHER" id="PTHR11474:SF76">
    <property type="entry name" value="SHKT DOMAIN-CONTAINING PROTEIN"/>
    <property type="match status" value="1"/>
</dbReference>
<evidence type="ECO:0000256" key="3">
    <source>
        <dbReference type="SAM" id="MobiDB-lite"/>
    </source>
</evidence>
<name>A0AAI8BCM8_9BURK</name>
<dbReference type="KEGG" id="bok:DM82_5976"/>
<dbReference type="GO" id="GO:0004503">
    <property type="term" value="F:tyrosinase activity"/>
    <property type="evidence" value="ECO:0007669"/>
    <property type="project" value="UniProtKB-EC"/>
</dbReference>
<feature type="domain" description="Tyrosinase copper-binding" evidence="4">
    <location>
        <begin position="85"/>
        <end position="102"/>
    </location>
</feature>
<gene>
    <name evidence="6" type="primary">melO</name>
    <name evidence="6" type="ORF">DM82_5976</name>
</gene>
<dbReference type="InterPro" id="IPR050316">
    <property type="entry name" value="Tyrosinase/Hemocyanin"/>
</dbReference>
<dbReference type="GO" id="GO:0046872">
    <property type="term" value="F:metal ion binding"/>
    <property type="evidence" value="ECO:0007669"/>
    <property type="project" value="UniProtKB-KW"/>
</dbReference>
<accession>A0AAI8BCM8</accession>
<organism evidence="6 7">
    <name type="scientific">Burkholderia oklahomensis</name>
    <dbReference type="NCBI Taxonomy" id="342113"/>
    <lineage>
        <taxon>Bacteria</taxon>
        <taxon>Pseudomonadati</taxon>
        <taxon>Pseudomonadota</taxon>
        <taxon>Betaproteobacteria</taxon>
        <taxon>Burkholderiales</taxon>
        <taxon>Burkholderiaceae</taxon>
        <taxon>Burkholderia</taxon>
        <taxon>pseudomallei group</taxon>
    </lineage>
</organism>
<keyword evidence="1" id="KW-0479">Metal-binding</keyword>
<dbReference type="Gene3D" id="1.10.1280.10">
    <property type="entry name" value="Di-copper center containing domain from catechol oxidase"/>
    <property type="match status" value="1"/>
</dbReference>
<feature type="domain" description="Tyrosinase copper-binding" evidence="5">
    <location>
        <begin position="316"/>
        <end position="327"/>
    </location>
</feature>
<dbReference type="PANTHER" id="PTHR11474">
    <property type="entry name" value="TYROSINASE FAMILY MEMBER"/>
    <property type="match status" value="1"/>
</dbReference>
<evidence type="ECO:0000259" key="5">
    <source>
        <dbReference type="PROSITE" id="PS00498"/>
    </source>
</evidence>
<evidence type="ECO:0000313" key="6">
    <source>
        <dbReference type="EMBL" id="AIO69812.1"/>
    </source>
</evidence>
<protein>
    <submittedName>
        <fullName evidence="6">Tyrosinase</fullName>
        <ecNumber evidence="6">1.14.18.1</ecNumber>
    </submittedName>
</protein>
<dbReference type="PROSITE" id="PS00497">
    <property type="entry name" value="TYROSINASE_1"/>
    <property type="match status" value="1"/>
</dbReference>
<dbReference type="SUPFAM" id="SSF48056">
    <property type="entry name" value="Di-copper centre-containing domain"/>
    <property type="match status" value="1"/>
</dbReference>
<evidence type="ECO:0000259" key="4">
    <source>
        <dbReference type="PROSITE" id="PS00497"/>
    </source>
</evidence>
<dbReference type="AlphaFoldDB" id="A0AAI8BCM8"/>
<keyword evidence="6" id="KW-0560">Oxidoreductase</keyword>
<dbReference type="EC" id="1.14.18.1" evidence="6"/>
<evidence type="ECO:0000313" key="7">
    <source>
        <dbReference type="Proteomes" id="UP000029424"/>
    </source>
</evidence>
<dbReference type="InterPro" id="IPR008922">
    <property type="entry name" value="Di-copper_centre_dom_sf"/>
</dbReference>
<keyword evidence="2" id="KW-0186">Copper</keyword>
<proteinExistence type="predicted"/>
<dbReference type="RefSeq" id="WP_038801810.1">
    <property type="nucleotide sequence ID" value="NZ_CP008727.1"/>
</dbReference>
<evidence type="ECO:0000256" key="1">
    <source>
        <dbReference type="ARBA" id="ARBA00022723"/>
    </source>
</evidence>
<evidence type="ECO:0000256" key="2">
    <source>
        <dbReference type="ARBA" id="ARBA00023008"/>
    </source>
</evidence>